<keyword evidence="3" id="KW-1185">Reference proteome</keyword>
<reference evidence="2 3" key="1">
    <citation type="submission" date="2016-07" db="EMBL/GenBank/DDBJ databases">
        <title>Multiple horizontal gene transfer events from other fungi enriched the ability of initially mycotrophic Trichoderma (Ascomycota) to feed on dead plant biomass.</title>
        <authorList>
            <consortium name="DOE Joint Genome Institute"/>
            <person name="Aerts A."/>
            <person name="Atanasova L."/>
            <person name="Chenthamara K."/>
            <person name="Zhang J."/>
            <person name="Grujic M."/>
            <person name="Henrissat B."/>
            <person name="Kuo A."/>
            <person name="Salamov A."/>
            <person name="Lipzen A."/>
            <person name="Labutti K."/>
            <person name="Barry K."/>
            <person name="Miao Y."/>
            <person name="Rahimi M.J."/>
            <person name="Shen Q."/>
            <person name="Grigoriev I.V."/>
            <person name="Kubicek C.P."/>
            <person name="Druzhinina I.S."/>
        </authorList>
    </citation>
    <scope>NUCLEOTIDE SEQUENCE [LARGE SCALE GENOMIC DNA]</scope>
    <source>
        <strain evidence="2 3">CBS 433.97</strain>
    </source>
</reference>
<feature type="transmembrane region" description="Helical" evidence="1">
    <location>
        <begin position="64"/>
        <end position="85"/>
    </location>
</feature>
<proteinExistence type="predicted"/>
<protein>
    <submittedName>
        <fullName evidence="2">Uncharacterized protein</fullName>
    </submittedName>
</protein>
<keyword evidence="1" id="KW-0472">Membrane</keyword>
<sequence length="235" mass="25288">MHMLSSYADVLVLVCKRNARPAARARRSVFGKAAAPSCRFYAQDAVNGVAVTHNLDSCNKVQSFFFPLLLATLVDPLGLFFFAAVPLRPGGSRRSVATKTNVVSMGTLSLMTPRRQLLRVSDAPGQRHVRGRPGMLIRRTSATDWATDGPLDQTSSPASGCTESAVRTEQYSRNAAAQYLRARGPAAWTEHAVCTYRTSLCVSVRHSLAWPVRGSARVQQSLPSPRLTGGASSGG</sequence>
<keyword evidence="1" id="KW-1133">Transmembrane helix</keyword>
<evidence type="ECO:0000313" key="2">
    <source>
        <dbReference type="EMBL" id="PTB41364.1"/>
    </source>
</evidence>
<evidence type="ECO:0000256" key="1">
    <source>
        <dbReference type="SAM" id="Phobius"/>
    </source>
</evidence>
<keyword evidence="1" id="KW-0812">Transmembrane</keyword>
<name>A0A2T3Z977_TRIA4</name>
<dbReference type="EMBL" id="KZ679261">
    <property type="protein sequence ID" value="PTB41364.1"/>
    <property type="molecule type" value="Genomic_DNA"/>
</dbReference>
<dbReference type="AlphaFoldDB" id="A0A2T3Z977"/>
<gene>
    <name evidence="2" type="ORF">M441DRAFT_397280</name>
</gene>
<accession>A0A2T3Z977</accession>
<organism evidence="2 3">
    <name type="scientific">Trichoderma asperellum (strain ATCC 204424 / CBS 433.97 / NBRC 101777)</name>
    <dbReference type="NCBI Taxonomy" id="1042311"/>
    <lineage>
        <taxon>Eukaryota</taxon>
        <taxon>Fungi</taxon>
        <taxon>Dikarya</taxon>
        <taxon>Ascomycota</taxon>
        <taxon>Pezizomycotina</taxon>
        <taxon>Sordariomycetes</taxon>
        <taxon>Hypocreomycetidae</taxon>
        <taxon>Hypocreales</taxon>
        <taxon>Hypocreaceae</taxon>
        <taxon>Trichoderma</taxon>
    </lineage>
</organism>
<evidence type="ECO:0000313" key="3">
    <source>
        <dbReference type="Proteomes" id="UP000240493"/>
    </source>
</evidence>
<dbReference type="Proteomes" id="UP000240493">
    <property type="component" value="Unassembled WGS sequence"/>
</dbReference>